<dbReference type="Gene3D" id="1.20.1740.10">
    <property type="entry name" value="Amino acid/polyamine transporter I"/>
    <property type="match status" value="1"/>
</dbReference>
<dbReference type="OrthoDB" id="2020542at2759"/>
<keyword evidence="5 10" id="KW-1133">Transmembrane helix</keyword>
<evidence type="ECO:0000256" key="4">
    <source>
        <dbReference type="ARBA" id="ARBA00022692"/>
    </source>
</evidence>
<evidence type="ECO:0000313" key="13">
    <source>
        <dbReference type="EMBL" id="KAF6035063.1"/>
    </source>
</evidence>
<organism evidence="13 14">
    <name type="scientific">Bugula neritina</name>
    <name type="common">Brown bryozoan</name>
    <name type="synonym">Sertularia neritina</name>
    <dbReference type="NCBI Taxonomy" id="10212"/>
    <lineage>
        <taxon>Eukaryota</taxon>
        <taxon>Metazoa</taxon>
        <taxon>Spiralia</taxon>
        <taxon>Lophotrochozoa</taxon>
        <taxon>Bryozoa</taxon>
        <taxon>Gymnolaemata</taxon>
        <taxon>Cheilostomatida</taxon>
        <taxon>Flustrina</taxon>
        <taxon>Buguloidea</taxon>
        <taxon>Bugulidae</taxon>
        <taxon>Bugula</taxon>
    </lineage>
</organism>
<feature type="compositionally biased region" description="Polar residues" evidence="9">
    <location>
        <begin position="182"/>
        <end position="193"/>
    </location>
</feature>
<dbReference type="PANTHER" id="PTHR11827">
    <property type="entry name" value="SOLUTE CARRIER FAMILY 12, CATION COTRANSPORTERS"/>
    <property type="match status" value="1"/>
</dbReference>
<dbReference type="GO" id="GO:0008511">
    <property type="term" value="F:sodium:potassium:chloride symporter activity"/>
    <property type="evidence" value="ECO:0007669"/>
    <property type="project" value="TreeGrafter"/>
</dbReference>
<keyword evidence="8" id="KW-0739">Sodium transport</keyword>
<evidence type="ECO:0000256" key="2">
    <source>
        <dbReference type="ARBA" id="ARBA00010593"/>
    </source>
</evidence>
<sequence length="838" mass="91781">MSSRPETNGILPVESEDSAPSTAENKPTNRFEVFKVNQHREPGNVHIEDEDSAEHDNNLTKKHFSDACDENPTTLKQPGQKDEVAEKVENGQMPNSSTFGKDNADKTPQENGAGICSTPSALAPESIQLVEVNQKPNENSSFEVPASTALSNAASTPHQHVNDVKNKFQISKPINGIDANVRKSQSTSGNIESQLEPMTAQPKKRSTLFTSPRRENPNGPRMRQVSVQSSEHDHEDGDAHDHDTYRKFDTTNLKTFGRNTHEAIPQLDFYRQTTNSPHYKRPTLDELHEEKEEDGLRGVDKEPLIGQEDHERTVTVGSTTKFGWITGVLVRCLLNIWGVMLFLRLSWVVGQAGIGYGSVIILLSMVVTTITTLSMSAICTNGEVKGGGAYYMISRSLGPEFGGAIGIIFSLANAIAVAMYVVGFAETVRDLLKAADALVIDELNDVRLIGVVTVVALLGISIIGMAWEARAQVVLLAILLVSLINFFVGVLIPPTSKQMLEGNVGLYNTTSRIPFFENFAPDFRDGETFFSVFAIFFPASTGILAGANISGDLKSPSTAIPKGTLLAILITGITYLACLWFLGATVLRDASGIAGVSCTVDCPFGLMNSYRVMEMVSGYGPIIIAGIFAATLSSALASLVSAPKIFQAVCKDKIFPLIHVFGKGYGPSDEPRLSYFLTFFIAVAFILIGDLNAIAPLISNFFLMSYTLINYSCFDASLSKSPGWRPAFKYYSMYVAFIGALLCLVMMFIIQWWAALITFIFVALLYGFVHYKKPDINWGSSTQAHVYKSTLTSALKLVATKEHIKNFSIECELEYLVGRDLNVLVNLLSMNLSIYSRY</sequence>
<feature type="transmembrane region" description="Helical" evidence="10">
    <location>
        <begin position="673"/>
        <end position="695"/>
    </location>
</feature>
<feature type="transmembrane region" description="Helical" evidence="10">
    <location>
        <begin position="619"/>
        <end position="642"/>
    </location>
</feature>
<keyword evidence="6" id="KW-0915">Sodium</keyword>
<feature type="region of interest" description="Disordered" evidence="9">
    <location>
        <begin position="176"/>
        <end position="245"/>
    </location>
</feature>
<keyword evidence="8" id="KW-0406">Ion transport</keyword>
<evidence type="ECO:0000313" key="14">
    <source>
        <dbReference type="Proteomes" id="UP000593567"/>
    </source>
</evidence>
<evidence type="ECO:0000256" key="9">
    <source>
        <dbReference type="SAM" id="MobiDB-lite"/>
    </source>
</evidence>
<feature type="compositionally biased region" description="Basic and acidic residues" evidence="9">
    <location>
        <begin position="54"/>
        <end position="66"/>
    </location>
</feature>
<proteinExistence type="inferred from homology"/>
<dbReference type="Proteomes" id="UP000593567">
    <property type="component" value="Unassembled WGS sequence"/>
</dbReference>
<comment type="similarity">
    <text evidence="2">Belongs to the SLC12A transporter family.</text>
</comment>
<dbReference type="Pfam" id="PF00324">
    <property type="entry name" value="AA_permease"/>
    <property type="match status" value="1"/>
</dbReference>
<keyword evidence="3" id="KW-0813">Transport</keyword>
<dbReference type="InterPro" id="IPR013612">
    <property type="entry name" value="AA_permease_N"/>
</dbReference>
<dbReference type="GO" id="GO:1990573">
    <property type="term" value="P:potassium ion import across plasma membrane"/>
    <property type="evidence" value="ECO:0007669"/>
    <property type="project" value="TreeGrafter"/>
</dbReference>
<keyword evidence="14" id="KW-1185">Reference proteome</keyword>
<feature type="compositionally biased region" description="Basic and acidic residues" evidence="9">
    <location>
        <begin position="27"/>
        <end position="47"/>
    </location>
</feature>
<feature type="transmembrane region" description="Helical" evidence="10">
    <location>
        <begin position="322"/>
        <end position="343"/>
    </location>
</feature>
<evidence type="ECO:0000256" key="10">
    <source>
        <dbReference type="SAM" id="Phobius"/>
    </source>
</evidence>
<evidence type="ECO:0000256" key="7">
    <source>
        <dbReference type="ARBA" id="ARBA00023136"/>
    </source>
</evidence>
<dbReference type="GO" id="GO:0055075">
    <property type="term" value="P:potassium ion homeostasis"/>
    <property type="evidence" value="ECO:0007669"/>
    <property type="project" value="TreeGrafter"/>
</dbReference>
<feature type="domain" description="Amino acid permease N-terminal" evidence="12">
    <location>
        <begin position="249"/>
        <end position="294"/>
    </location>
</feature>
<name>A0A7J7KA18_BUGNE</name>
<feature type="transmembrane region" description="Helical" evidence="10">
    <location>
        <begin position="474"/>
        <end position="492"/>
    </location>
</feature>
<feature type="compositionally biased region" description="Basic and acidic residues" evidence="9">
    <location>
        <begin position="79"/>
        <end position="89"/>
    </location>
</feature>
<evidence type="ECO:0000256" key="6">
    <source>
        <dbReference type="ARBA" id="ARBA00023053"/>
    </source>
</evidence>
<dbReference type="FunFam" id="1.20.1740.10:FF:000022">
    <property type="entry name" value="Bumetanide-sensitive na-k-cl cotransport protein"/>
    <property type="match status" value="1"/>
</dbReference>
<dbReference type="PANTHER" id="PTHR11827:SF103">
    <property type="entry name" value="SODIUM CHLORIDE COTRANSPORTER 69, ISOFORM E"/>
    <property type="match status" value="1"/>
</dbReference>
<feature type="transmembrane region" description="Helical" evidence="10">
    <location>
        <begin position="529"/>
        <end position="551"/>
    </location>
</feature>
<accession>A0A7J7KA18</accession>
<feature type="transmembrane region" description="Helical" evidence="10">
    <location>
        <begin position="448"/>
        <end position="467"/>
    </location>
</feature>
<gene>
    <name evidence="13" type="ORF">EB796_006622</name>
</gene>
<reference evidence="13" key="1">
    <citation type="submission" date="2020-06" db="EMBL/GenBank/DDBJ databases">
        <title>Draft genome of Bugula neritina, a colonial animal packing powerful symbionts and potential medicines.</title>
        <authorList>
            <person name="Rayko M."/>
        </authorList>
    </citation>
    <scope>NUCLEOTIDE SEQUENCE [LARGE SCALE GENOMIC DNA]</scope>
    <source>
        <strain evidence="13">Kwan_BN1</strain>
    </source>
</reference>
<dbReference type="InterPro" id="IPR004841">
    <property type="entry name" value="AA-permease/SLC12A_dom"/>
</dbReference>
<evidence type="ECO:0000259" key="12">
    <source>
        <dbReference type="Pfam" id="PF08403"/>
    </source>
</evidence>
<dbReference type="AlphaFoldDB" id="A0A7J7KA18"/>
<feature type="transmembrane region" description="Helical" evidence="10">
    <location>
        <begin position="730"/>
        <end position="747"/>
    </location>
</feature>
<feature type="region of interest" description="Disordered" evidence="9">
    <location>
        <begin position="1"/>
        <end position="112"/>
    </location>
</feature>
<feature type="transmembrane region" description="Helical" evidence="10">
    <location>
        <begin position="401"/>
        <end position="422"/>
    </location>
</feature>
<dbReference type="GO" id="GO:0055064">
    <property type="term" value="P:chloride ion homeostasis"/>
    <property type="evidence" value="ECO:0007669"/>
    <property type="project" value="TreeGrafter"/>
</dbReference>
<keyword evidence="4 10" id="KW-0812">Transmembrane</keyword>
<protein>
    <submittedName>
        <fullName evidence="13">SLC12A1</fullName>
    </submittedName>
</protein>
<dbReference type="GO" id="GO:0005886">
    <property type="term" value="C:plasma membrane"/>
    <property type="evidence" value="ECO:0007669"/>
    <property type="project" value="UniProtKB-SubCell"/>
</dbReference>
<dbReference type="GO" id="GO:0055078">
    <property type="term" value="P:sodium ion homeostasis"/>
    <property type="evidence" value="ECO:0007669"/>
    <property type="project" value="TreeGrafter"/>
</dbReference>
<feature type="transmembrane region" description="Helical" evidence="10">
    <location>
        <begin position="355"/>
        <end position="380"/>
    </location>
</feature>
<keyword evidence="7 10" id="KW-0472">Membrane</keyword>
<comment type="subcellular location">
    <subcellularLocation>
        <location evidence="1">Cell membrane</location>
        <topology evidence="1">Multi-pass membrane protein</topology>
    </subcellularLocation>
</comment>
<evidence type="ECO:0000256" key="8">
    <source>
        <dbReference type="ARBA" id="ARBA00023201"/>
    </source>
</evidence>
<evidence type="ECO:0000256" key="1">
    <source>
        <dbReference type="ARBA" id="ARBA00004651"/>
    </source>
</evidence>
<evidence type="ECO:0000256" key="3">
    <source>
        <dbReference type="ARBA" id="ARBA00022448"/>
    </source>
</evidence>
<feature type="domain" description="Amino acid permease/ SLC12A" evidence="11">
    <location>
        <begin position="327"/>
        <end position="808"/>
    </location>
</feature>
<dbReference type="InterPro" id="IPR004842">
    <property type="entry name" value="SLC12A_fam"/>
</dbReference>
<feature type="transmembrane region" description="Helical" evidence="10">
    <location>
        <begin position="563"/>
        <end position="582"/>
    </location>
</feature>
<feature type="compositionally biased region" description="Basic and acidic residues" evidence="9">
    <location>
        <begin position="230"/>
        <end position="245"/>
    </location>
</feature>
<dbReference type="GO" id="GO:0006884">
    <property type="term" value="P:cell volume homeostasis"/>
    <property type="evidence" value="ECO:0007669"/>
    <property type="project" value="TreeGrafter"/>
</dbReference>
<dbReference type="Pfam" id="PF08403">
    <property type="entry name" value="AA_permease_N"/>
    <property type="match status" value="1"/>
</dbReference>
<evidence type="ECO:0000259" key="11">
    <source>
        <dbReference type="Pfam" id="PF00324"/>
    </source>
</evidence>
<comment type="caution">
    <text evidence="13">The sequence shown here is derived from an EMBL/GenBank/DDBJ whole genome shotgun (WGS) entry which is preliminary data.</text>
</comment>
<evidence type="ECO:0000256" key="5">
    <source>
        <dbReference type="ARBA" id="ARBA00022989"/>
    </source>
</evidence>
<dbReference type="EMBL" id="VXIV02000943">
    <property type="protein sequence ID" value="KAF6035063.1"/>
    <property type="molecule type" value="Genomic_DNA"/>
</dbReference>